<protein>
    <recommendedName>
        <fullName evidence="5">Glucose-methanol-choline oxidoreductase N-terminal domain-containing protein</fullName>
    </recommendedName>
</protein>
<dbReference type="SUPFAM" id="SSF51905">
    <property type="entry name" value="FAD/NAD(P)-binding domain"/>
    <property type="match status" value="1"/>
</dbReference>
<dbReference type="PANTHER" id="PTHR11552:SF213">
    <property type="entry name" value="DEHYDROGENASE, PUTATIVE-RELATED"/>
    <property type="match status" value="1"/>
</dbReference>
<proteinExistence type="inferred from homology"/>
<evidence type="ECO:0000256" key="2">
    <source>
        <dbReference type="SAM" id="SignalP"/>
    </source>
</evidence>
<dbReference type="InterPro" id="IPR012132">
    <property type="entry name" value="GMC_OxRdtase"/>
</dbReference>
<dbReference type="InterPro" id="IPR036188">
    <property type="entry name" value="FAD/NAD-bd_sf"/>
</dbReference>
<organism evidence="3 4">
    <name type="scientific">Verticillium longisporum</name>
    <name type="common">Verticillium dahliae var. longisporum</name>
    <dbReference type="NCBI Taxonomy" id="100787"/>
    <lineage>
        <taxon>Eukaryota</taxon>
        <taxon>Fungi</taxon>
        <taxon>Dikarya</taxon>
        <taxon>Ascomycota</taxon>
        <taxon>Pezizomycotina</taxon>
        <taxon>Sordariomycetes</taxon>
        <taxon>Hypocreomycetidae</taxon>
        <taxon>Glomerellales</taxon>
        <taxon>Plectosphaerellaceae</taxon>
        <taxon>Verticillium</taxon>
    </lineage>
</organism>
<accession>A0A0G4N7G7</accession>
<dbReference type="Proteomes" id="UP000045706">
    <property type="component" value="Unassembled WGS sequence"/>
</dbReference>
<gene>
    <name evidence="3" type="ORF">BN1723_000793</name>
</gene>
<dbReference type="Gene3D" id="3.50.50.60">
    <property type="entry name" value="FAD/NAD(P)-binding domain"/>
    <property type="match status" value="1"/>
</dbReference>
<comment type="similarity">
    <text evidence="1">Belongs to the GMC oxidoreductase family.</text>
</comment>
<evidence type="ECO:0008006" key="5">
    <source>
        <dbReference type="Google" id="ProtNLM"/>
    </source>
</evidence>
<feature type="chain" id="PRO_5002567851" description="Glucose-methanol-choline oxidoreductase N-terminal domain-containing protein" evidence="2">
    <location>
        <begin position="18"/>
        <end position="342"/>
    </location>
</feature>
<evidence type="ECO:0000313" key="3">
    <source>
        <dbReference type="EMBL" id="CRK42383.1"/>
    </source>
</evidence>
<sequence>MKVSTLLLSLLAASVSAVPSQLVTRQTGTILASYDYVIVGSGPGGGPLAARLAIAGKKVLLIEAGDDQGASIPYQVPALNLQSTEYTPMQWDYFVNHYSSLDAQTKDSKMTYRTASGELYSGLSPPSGATPLGVLYPRAGTLGGCAAHNALITVYPHASDWDRIATLTSDTSWRASAMRNYFKRLESARYLPNGVAGHGFSGWLTTSVTDLGLVVKDLKLRSSCLASSCFPERDSTEAIRRIRACRSDSHLEFNGAAAAADVGVSETSLLGSSHDVEIMRGGSEPKRFAVDPSDSVAKSNHFIIASGQAHSMLQLKIQLQRLSHQPCQRWTVGLQNMALSRL</sequence>
<keyword evidence="2" id="KW-0732">Signal</keyword>
<evidence type="ECO:0000313" key="4">
    <source>
        <dbReference type="Proteomes" id="UP000045706"/>
    </source>
</evidence>
<dbReference type="GO" id="GO:0016491">
    <property type="term" value="F:oxidoreductase activity"/>
    <property type="evidence" value="ECO:0007669"/>
    <property type="project" value="TreeGrafter"/>
</dbReference>
<dbReference type="AlphaFoldDB" id="A0A0G4N7G7"/>
<dbReference type="GO" id="GO:0050660">
    <property type="term" value="F:flavin adenine dinucleotide binding"/>
    <property type="evidence" value="ECO:0007669"/>
    <property type="project" value="InterPro"/>
</dbReference>
<reference evidence="4" key="1">
    <citation type="submission" date="2015-05" db="EMBL/GenBank/DDBJ databases">
        <authorList>
            <person name="Fogelqvist Johan"/>
        </authorList>
    </citation>
    <scope>NUCLEOTIDE SEQUENCE [LARGE SCALE GENOMIC DNA]</scope>
</reference>
<dbReference type="PANTHER" id="PTHR11552">
    <property type="entry name" value="GLUCOSE-METHANOL-CHOLINE GMC OXIDOREDUCTASE"/>
    <property type="match status" value="1"/>
</dbReference>
<dbReference type="EMBL" id="CVQI01032828">
    <property type="protein sequence ID" value="CRK42383.1"/>
    <property type="molecule type" value="Genomic_DNA"/>
</dbReference>
<feature type="signal peptide" evidence="2">
    <location>
        <begin position="1"/>
        <end position="17"/>
    </location>
</feature>
<name>A0A0G4N7G7_VERLO</name>
<evidence type="ECO:0000256" key="1">
    <source>
        <dbReference type="ARBA" id="ARBA00010790"/>
    </source>
</evidence>